<organism evidence="1 2">
    <name type="scientific">Flavobacterium endoglycinae</name>
    <dbReference type="NCBI Taxonomy" id="2816357"/>
    <lineage>
        <taxon>Bacteria</taxon>
        <taxon>Pseudomonadati</taxon>
        <taxon>Bacteroidota</taxon>
        <taxon>Flavobacteriia</taxon>
        <taxon>Flavobacteriales</taxon>
        <taxon>Flavobacteriaceae</taxon>
        <taxon>Flavobacterium</taxon>
    </lineage>
</organism>
<sequence>MLKIFDIKPIARSEPVSKSRKKRSSFDNRRYKLHQKVKDICELKSKQRTIIVHYAAEISNRYIIELQTKFHYNIQSEMFNTKEIEVIEPIIINN</sequence>
<keyword evidence="2" id="KW-1185">Reference proteome</keyword>
<proteinExistence type="predicted"/>
<name>A0ABX7QI81_9FLAO</name>
<dbReference type="Proteomes" id="UP000663440">
    <property type="component" value="Chromosome"/>
</dbReference>
<dbReference type="EMBL" id="CP071448">
    <property type="protein sequence ID" value="QSW90732.1"/>
    <property type="molecule type" value="Genomic_DNA"/>
</dbReference>
<protein>
    <submittedName>
        <fullName evidence="1">Uncharacterized protein</fullName>
    </submittedName>
</protein>
<accession>A0ABX7QI81</accession>
<evidence type="ECO:0000313" key="1">
    <source>
        <dbReference type="EMBL" id="QSW90732.1"/>
    </source>
</evidence>
<evidence type="ECO:0000313" key="2">
    <source>
        <dbReference type="Proteomes" id="UP000663440"/>
    </source>
</evidence>
<reference evidence="1 2" key="1">
    <citation type="submission" date="2021-03" db="EMBL/GenBank/DDBJ databases">
        <title>Flavobacterium kribbensis sp. nov, an endophytic bacteria, isolated from soybean.</title>
        <authorList>
            <person name="Lee J."/>
            <person name="Seo J."/>
        </authorList>
    </citation>
    <scope>NUCLEOTIDE SEQUENCE [LARGE SCALE GENOMIC DNA]</scope>
    <source>
        <strain evidence="1 2">BB8</strain>
    </source>
</reference>
<gene>
    <name evidence="1" type="ORF">J0383_07950</name>
</gene>
<dbReference type="RefSeq" id="WP_207297881.1">
    <property type="nucleotide sequence ID" value="NZ_CP071448.1"/>
</dbReference>